<feature type="domain" description="HTH cro/C1-type" evidence="2">
    <location>
        <begin position="9"/>
        <end position="66"/>
    </location>
</feature>
<dbReference type="PROSITE" id="PS50943">
    <property type="entry name" value="HTH_CROC1"/>
    <property type="match status" value="1"/>
</dbReference>
<gene>
    <name evidence="3" type="ORF">SAMN04488138_1277</name>
</gene>
<evidence type="ECO:0000259" key="2">
    <source>
        <dbReference type="PROSITE" id="PS50943"/>
    </source>
</evidence>
<dbReference type="Proteomes" id="UP000183299">
    <property type="component" value="Unassembled WGS sequence"/>
</dbReference>
<feature type="region of interest" description="Disordered" evidence="1">
    <location>
        <begin position="68"/>
        <end position="90"/>
    </location>
</feature>
<name>A0A1I3WKM3_9RHOB</name>
<reference evidence="3 4" key="1">
    <citation type="submission" date="2016-10" db="EMBL/GenBank/DDBJ databases">
        <authorList>
            <person name="de Groot N.N."/>
        </authorList>
    </citation>
    <scope>NUCLEOTIDE SEQUENCE [LARGE SCALE GENOMIC DNA]</scope>
    <source>
        <strain evidence="3 4">CGMCC 1.8891</strain>
    </source>
</reference>
<dbReference type="Pfam" id="PF13443">
    <property type="entry name" value="HTH_26"/>
    <property type="match status" value="1"/>
</dbReference>
<dbReference type="Gene3D" id="1.10.260.40">
    <property type="entry name" value="lambda repressor-like DNA-binding domains"/>
    <property type="match status" value="1"/>
</dbReference>
<dbReference type="OrthoDB" id="7872707at2"/>
<dbReference type="InterPro" id="IPR010982">
    <property type="entry name" value="Lambda_DNA-bd_dom_sf"/>
</dbReference>
<dbReference type="SUPFAM" id="SSF47413">
    <property type="entry name" value="lambda repressor-like DNA-binding domains"/>
    <property type="match status" value="1"/>
</dbReference>
<dbReference type="RefSeq" id="WP_066606654.1">
    <property type="nucleotide sequence ID" value="NZ_FORY01000027.1"/>
</dbReference>
<dbReference type="CDD" id="cd00093">
    <property type="entry name" value="HTH_XRE"/>
    <property type="match status" value="1"/>
</dbReference>
<dbReference type="EMBL" id="FORY01000027">
    <property type="protein sequence ID" value="SFK08012.1"/>
    <property type="molecule type" value="Genomic_DNA"/>
</dbReference>
<accession>A0A1I3WKM3</accession>
<dbReference type="GO" id="GO:0003677">
    <property type="term" value="F:DNA binding"/>
    <property type="evidence" value="ECO:0007669"/>
    <property type="project" value="InterPro"/>
</dbReference>
<dbReference type="AlphaFoldDB" id="A0A1I3WKM3"/>
<dbReference type="InterPro" id="IPR001387">
    <property type="entry name" value="Cro/C1-type_HTH"/>
</dbReference>
<evidence type="ECO:0000256" key="1">
    <source>
        <dbReference type="SAM" id="MobiDB-lite"/>
    </source>
</evidence>
<dbReference type="SMART" id="SM00530">
    <property type="entry name" value="HTH_XRE"/>
    <property type="match status" value="1"/>
</dbReference>
<dbReference type="GeneID" id="300401498"/>
<organism evidence="3 4">
    <name type="scientific">Celeribacter halophilus</name>
    <dbReference type="NCBI Taxonomy" id="576117"/>
    <lineage>
        <taxon>Bacteria</taxon>
        <taxon>Pseudomonadati</taxon>
        <taxon>Pseudomonadota</taxon>
        <taxon>Alphaproteobacteria</taxon>
        <taxon>Rhodobacterales</taxon>
        <taxon>Roseobacteraceae</taxon>
        <taxon>Celeribacter</taxon>
    </lineage>
</organism>
<evidence type="ECO:0000313" key="3">
    <source>
        <dbReference type="EMBL" id="SFK08012.1"/>
    </source>
</evidence>
<evidence type="ECO:0000313" key="4">
    <source>
        <dbReference type="Proteomes" id="UP000183299"/>
    </source>
</evidence>
<protein>
    <submittedName>
        <fullName evidence="3">Helix-turn-helix domain-containing protein</fullName>
    </submittedName>
</protein>
<sequence length="90" mass="9903">MLILQPERIQELRRARGMGRTKLAKISGLTERQIARLEGALPWRGELSSDMALRLAAALQVEPETLLGDQPLTEADKAARPKTTSCSCCN</sequence>
<keyword evidence="4" id="KW-1185">Reference proteome</keyword>
<proteinExistence type="predicted"/>
<dbReference type="STRING" id="576117.SAMN04488138_1277"/>